<dbReference type="PROSITE" id="PS50943">
    <property type="entry name" value="HTH_CROC1"/>
    <property type="match status" value="1"/>
</dbReference>
<keyword evidence="2" id="KW-0805">Transcription regulation</keyword>
<comment type="similarity">
    <text evidence="1">Belongs to the short-chain fatty acyl-CoA assimilation regulator (ScfR) family.</text>
</comment>
<dbReference type="Gene3D" id="1.10.260.40">
    <property type="entry name" value="lambda repressor-like DNA-binding domains"/>
    <property type="match status" value="1"/>
</dbReference>
<name>A0A175RD49_9HYPH</name>
<dbReference type="InterPro" id="IPR001387">
    <property type="entry name" value="Cro/C1-type_HTH"/>
</dbReference>
<dbReference type="InterPro" id="IPR010359">
    <property type="entry name" value="IrrE_HExxH"/>
</dbReference>
<evidence type="ECO:0000313" key="6">
    <source>
        <dbReference type="EMBL" id="KTQ97049.1"/>
    </source>
</evidence>
<dbReference type="Proteomes" id="UP000078272">
    <property type="component" value="Unassembled WGS sequence"/>
</dbReference>
<dbReference type="GO" id="GO:0003700">
    <property type="term" value="F:DNA-binding transcription factor activity"/>
    <property type="evidence" value="ECO:0007669"/>
    <property type="project" value="TreeGrafter"/>
</dbReference>
<dbReference type="InterPro" id="IPR018653">
    <property type="entry name" value="ScfR_C"/>
</dbReference>
<dbReference type="Pfam" id="PF06114">
    <property type="entry name" value="Peptidase_M78"/>
    <property type="match status" value="1"/>
</dbReference>
<reference evidence="6 7" key="1">
    <citation type="journal article" date="2016" name="Front. Microbiol.">
        <title>Genomic Resource of Rice Seed Associated Bacteria.</title>
        <authorList>
            <person name="Midha S."/>
            <person name="Bansal K."/>
            <person name="Sharma S."/>
            <person name="Kumar N."/>
            <person name="Patil P.P."/>
            <person name="Chaudhry V."/>
            <person name="Patil P.B."/>
        </authorList>
    </citation>
    <scope>NUCLEOTIDE SEQUENCE [LARGE SCALE GENOMIC DNA]</scope>
    <source>
        <strain evidence="6 7">NS226</strain>
    </source>
</reference>
<sequence length="464" mass="50909">MADYVGSDLRALRATQGLGQADMAERLGISVSYLSQLENDLRPLTAAVAARLVEAFPLDWSDRGLTPGRRAVSLAHLLGDPLFDGLDDPKRALKLLERQPALAERIAQLHASWRAMQERRSMDDEALADSAVAGGRLPWERIRDWFHEAGNYIHPLDMAAEALAGELSGDPPREADLLAYLEVRHGVTLQEAGEAAGEGILRSFDPGTRQLTLGRALPPETRRFTLANQIALLAFGTIIADIASASKLPSAEERNLLEAGLANYGASALLMPYERFRARARAFRHDIDRLRESFATSFEQTCHRLSTLQRPGALGVPFFFCRVDMAGNITKRHSATRLQFARFGGACPLWIVHEAVAIPDRVLVQLAEMPDGVRYVSMAKGLVKPSGSYARPPRRYAVALGCEAEHAGAFVYADGMDVAGTATPIGGTCRLCPRPDCDQRAFPPTERPISVDPHLRRFVPYRVL</sequence>
<dbReference type="CDD" id="cd00093">
    <property type="entry name" value="HTH_XRE"/>
    <property type="match status" value="1"/>
</dbReference>
<evidence type="ECO:0000256" key="2">
    <source>
        <dbReference type="ARBA" id="ARBA00023015"/>
    </source>
</evidence>
<dbReference type="SMART" id="SM00530">
    <property type="entry name" value="HTH_XRE"/>
    <property type="match status" value="1"/>
</dbReference>
<dbReference type="GO" id="GO:0005829">
    <property type="term" value="C:cytosol"/>
    <property type="evidence" value="ECO:0007669"/>
    <property type="project" value="TreeGrafter"/>
</dbReference>
<comment type="caution">
    <text evidence="6">The sequence shown here is derived from an EMBL/GenBank/DDBJ whole genome shotgun (WGS) entry which is preliminary data.</text>
</comment>
<dbReference type="Pfam" id="PF01381">
    <property type="entry name" value="HTH_3"/>
    <property type="match status" value="1"/>
</dbReference>
<evidence type="ECO:0000259" key="5">
    <source>
        <dbReference type="PROSITE" id="PS50943"/>
    </source>
</evidence>
<evidence type="ECO:0000313" key="7">
    <source>
        <dbReference type="Proteomes" id="UP000078272"/>
    </source>
</evidence>
<dbReference type="OrthoDB" id="1123084at2"/>
<dbReference type="EMBL" id="LDPZ01000012">
    <property type="protein sequence ID" value="KTQ97049.1"/>
    <property type="molecule type" value="Genomic_DNA"/>
</dbReference>
<proteinExistence type="inferred from homology"/>
<feature type="domain" description="HTH cro/C1-type" evidence="5">
    <location>
        <begin position="9"/>
        <end position="63"/>
    </location>
</feature>
<dbReference type="Pfam" id="PF09856">
    <property type="entry name" value="ScfRs"/>
    <property type="match status" value="1"/>
</dbReference>
<evidence type="ECO:0000256" key="4">
    <source>
        <dbReference type="ARBA" id="ARBA00023163"/>
    </source>
</evidence>
<dbReference type="InterPro" id="IPR050807">
    <property type="entry name" value="TransReg_Diox_bact_type"/>
</dbReference>
<keyword evidence="3" id="KW-0238">DNA-binding</keyword>
<dbReference type="eggNOG" id="COG1396">
    <property type="taxonomic scope" value="Bacteria"/>
</dbReference>
<organism evidence="6 7">
    <name type="scientific">Aureimonas ureilytica</name>
    <dbReference type="NCBI Taxonomy" id="401562"/>
    <lineage>
        <taxon>Bacteria</taxon>
        <taxon>Pseudomonadati</taxon>
        <taxon>Pseudomonadota</taxon>
        <taxon>Alphaproteobacteria</taxon>
        <taxon>Hyphomicrobiales</taxon>
        <taxon>Aurantimonadaceae</taxon>
        <taxon>Aureimonas</taxon>
    </lineage>
</organism>
<dbReference type="GO" id="GO:0003677">
    <property type="term" value="F:DNA binding"/>
    <property type="evidence" value="ECO:0007669"/>
    <property type="project" value="UniProtKB-KW"/>
</dbReference>
<dbReference type="eggNOG" id="COG3800">
    <property type="taxonomic scope" value="Bacteria"/>
</dbReference>
<dbReference type="PANTHER" id="PTHR46797">
    <property type="entry name" value="HTH-TYPE TRANSCRIPTIONAL REGULATOR"/>
    <property type="match status" value="1"/>
</dbReference>
<dbReference type="InterPro" id="IPR026281">
    <property type="entry name" value="HTH_RamB"/>
</dbReference>
<gene>
    <name evidence="6" type="ORF">NS226_05980</name>
</gene>
<dbReference type="AlphaFoldDB" id="A0A175RD49"/>
<dbReference type="InterPro" id="IPR010982">
    <property type="entry name" value="Lambda_DNA-bd_dom_sf"/>
</dbReference>
<keyword evidence="4" id="KW-0804">Transcription</keyword>
<dbReference type="RefSeq" id="WP_058634221.1">
    <property type="nucleotide sequence ID" value="NZ_LDPZ01000012.1"/>
</dbReference>
<dbReference type="STRING" id="401562.NS365_18450"/>
<evidence type="ECO:0000256" key="1">
    <source>
        <dbReference type="ARBA" id="ARBA00007227"/>
    </source>
</evidence>
<evidence type="ECO:0000256" key="3">
    <source>
        <dbReference type="ARBA" id="ARBA00023125"/>
    </source>
</evidence>
<dbReference type="PANTHER" id="PTHR46797:SF23">
    <property type="entry name" value="HTH-TYPE TRANSCRIPTIONAL REGULATOR SUTR"/>
    <property type="match status" value="1"/>
</dbReference>
<dbReference type="PIRSF" id="PIRSF019251">
    <property type="entry name" value="Rv0465c"/>
    <property type="match status" value="1"/>
</dbReference>
<accession>A0A175RD49</accession>
<dbReference type="SUPFAM" id="SSF47413">
    <property type="entry name" value="lambda repressor-like DNA-binding domains"/>
    <property type="match status" value="1"/>
</dbReference>
<dbReference type="PATRIC" id="fig|401562.3.peg.465"/>
<protein>
    <submittedName>
        <fullName evidence="6">XRE family transcriptional regulator</fullName>
    </submittedName>
</protein>